<keyword evidence="6" id="KW-0573">Peptidoglycan synthesis</keyword>
<dbReference type="GO" id="GO:0009002">
    <property type="term" value="F:serine-type D-Ala-D-Ala carboxypeptidase activity"/>
    <property type="evidence" value="ECO:0007669"/>
    <property type="project" value="UniProtKB-EC"/>
</dbReference>
<keyword evidence="7 11" id="KW-1133">Transmembrane helix</keyword>
<sequence>MSNFINLKDQDIEARIFFHRTIWMLIFIVILIGLLISQLIKLQIVEYQNYTTQSKDNYIHVESEPPSRGLIFDRNGIVLAENKPALSLHIIPEKIRCRARRKHKLCIRDLFKELRLHVTLDERDLEKFYALYKKNRRYAKNFMPIILRQNLTEEEQATIAAISHRLPGVYITPSLNRYYPYPTSLAHVIGYVRAAGKKEESQWTPEEKKNYAGTTHIGVQGIEKQYEKILHGRVGKTEVERNVYGRVAKSKPLLKPVAGKNIYLTIDIKLQTIAEKALGKKAGAVVAIDTKTGQVLALVSNPGFNPNLFVTGISVENYKKLQKHRQKPLNARAVIGTYPPGSTIKPFYGLGSLVHKRMEPTTPIMCRGKYFLPGVKRPWRDWKKSGHGSMSLAKAIMRSCDVYFYELANRMKIDRITKTLAMFGWGSITGIDMPQEKKKRNFYEFLPKGTMWQPEKFSWKGKFVYDPKQQKSIWMGEYRDVGVLPSRKWKAWRFRHHANPWERKWYPGDTINVGIGQGNVTITPLQLAVATATMANRGKLVIPHLLRSVQPAGSKEIIYLNPGIKNEDIPEYSLPPAFLAKQALRQKALSQVKDWQWDIIHKGMIAVIHGWNDSGWGGTARRLIKITKKRFKIAGKTGTAQVFSVHKDRTYKKSELPEHLWDNALFMAFAPAKNPRIAIAVVVEHGGHGGAAAAPVAAKLIKAYLADLLVDDPKDKTKDKDKIKNKSKIKNKPRSVTTPAHIVNNAKPKKRSTRHLAKKKLTTHSTSSTRKPNIKKTNTRPINVRRSVRKTVRVIDRSSTVKKSPVVIRRGRDTVKPLSNIDRKRNPNSVRTPRRRNRVLPQTDADTLDGLQL</sequence>
<feature type="compositionally biased region" description="Basic residues" evidence="10">
    <location>
        <begin position="747"/>
        <end position="762"/>
    </location>
</feature>
<feature type="compositionally biased region" description="Basic and acidic residues" evidence="10">
    <location>
        <begin position="715"/>
        <end position="724"/>
    </location>
</feature>
<feature type="region of interest" description="Disordered" evidence="10">
    <location>
        <begin position="715"/>
        <end position="781"/>
    </location>
</feature>
<evidence type="ECO:0000259" key="13">
    <source>
        <dbReference type="Pfam" id="PF03717"/>
    </source>
</evidence>
<evidence type="ECO:0000259" key="12">
    <source>
        <dbReference type="Pfam" id="PF00905"/>
    </source>
</evidence>
<keyword evidence="14" id="KW-0378">Hydrolase</keyword>
<evidence type="ECO:0000256" key="11">
    <source>
        <dbReference type="SAM" id="Phobius"/>
    </source>
</evidence>
<dbReference type="InterPro" id="IPR005311">
    <property type="entry name" value="PBP_dimer"/>
</dbReference>
<evidence type="ECO:0000256" key="5">
    <source>
        <dbReference type="ARBA" id="ARBA00022960"/>
    </source>
</evidence>
<evidence type="ECO:0000256" key="6">
    <source>
        <dbReference type="ARBA" id="ARBA00022984"/>
    </source>
</evidence>
<dbReference type="Gene3D" id="3.40.710.10">
    <property type="entry name" value="DD-peptidase/beta-lactamase superfamily"/>
    <property type="match status" value="1"/>
</dbReference>
<gene>
    <name evidence="14" type="ORF">MNBD_GAMMA12-3211</name>
</gene>
<dbReference type="Gene3D" id="3.90.1310.10">
    <property type="entry name" value="Penicillin-binding protein 2a (Domain 2)"/>
    <property type="match status" value="1"/>
</dbReference>
<feature type="region of interest" description="Disordered" evidence="10">
    <location>
        <begin position="808"/>
        <end position="853"/>
    </location>
</feature>
<evidence type="ECO:0000256" key="1">
    <source>
        <dbReference type="ARBA" id="ARBA00004167"/>
    </source>
</evidence>
<dbReference type="Pfam" id="PF03717">
    <property type="entry name" value="PBP_dimer"/>
    <property type="match status" value="1"/>
</dbReference>
<protein>
    <submittedName>
        <fullName evidence="14">Peptidoglycan D,D-transpeptidase MrdA</fullName>
        <ecNumber evidence="14">3.4.16.4</ecNumber>
    </submittedName>
</protein>
<evidence type="ECO:0000256" key="2">
    <source>
        <dbReference type="ARBA" id="ARBA00004236"/>
    </source>
</evidence>
<dbReference type="InterPro" id="IPR050515">
    <property type="entry name" value="Beta-lactam/transpept"/>
</dbReference>
<evidence type="ECO:0000256" key="3">
    <source>
        <dbReference type="ARBA" id="ARBA00022475"/>
    </source>
</evidence>
<feature type="compositionally biased region" description="Basic and acidic residues" evidence="10">
    <location>
        <begin position="810"/>
        <end position="825"/>
    </location>
</feature>
<dbReference type="InterPro" id="IPR012338">
    <property type="entry name" value="Beta-lactam/transpept-like"/>
</dbReference>
<dbReference type="SUPFAM" id="SSF56519">
    <property type="entry name" value="Penicillin binding protein dimerisation domain"/>
    <property type="match status" value="1"/>
</dbReference>
<name>A0A3B0YCZ8_9ZZZZ</name>
<proteinExistence type="predicted"/>
<dbReference type="PANTHER" id="PTHR30627">
    <property type="entry name" value="PEPTIDOGLYCAN D,D-TRANSPEPTIDASE"/>
    <property type="match status" value="1"/>
</dbReference>
<dbReference type="Pfam" id="PF00905">
    <property type="entry name" value="Transpeptidase"/>
    <property type="match status" value="1"/>
</dbReference>
<keyword evidence="14" id="KW-0121">Carboxypeptidase</keyword>
<feature type="domain" description="Penicillin-binding protein transpeptidase" evidence="12">
    <location>
        <begin position="283"/>
        <end position="701"/>
    </location>
</feature>
<feature type="transmembrane region" description="Helical" evidence="11">
    <location>
        <begin position="21"/>
        <end position="40"/>
    </location>
</feature>
<dbReference type="SUPFAM" id="SSF56601">
    <property type="entry name" value="beta-lactamase/transpeptidase-like"/>
    <property type="match status" value="1"/>
</dbReference>
<dbReference type="Gene3D" id="3.30.1390.30">
    <property type="entry name" value="Penicillin-binding protein 2a, domain 3"/>
    <property type="match status" value="1"/>
</dbReference>
<dbReference type="GO" id="GO:0008360">
    <property type="term" value="P:regulation of cell shape"/>
    <property type="evidence" value="ECO:0007669"/>
    <property type="project" value="UniProtKB-KW"/>
</dbReference>
<evidence type="ECO:0000256" key="10">
    <source>
        <dbReference type="SAM" id="MobiDB-lite"/>
    </source>
</evidence>
<evidence type="ECO:0000256" key="7">
    <source>
        <dbReference type="ARBA" id="ARBA00022989"/>
    </source>
</evidence>
<evidence type="ECO:0000313" key="14">
    <source>
        <dbReference type="EMBL" id="VAW78708.1"/>
    </source>
</evidence>
<dbReference type="AlphaFoldDB" id="A0A3B0YCZ8"/>
<dbReference type="InterPro" id="IPR036138">
    <property type="entry name" value="PBP_dimer_sf"/>
</dbReference>
<evidence type="ECO:0000256" key="9">
    <source>
        <dbReference type="ARBA" id="ARBA00023316"/>
    </source>
</evidence>
<keyword evidence="14" id="KW-0645">Protease</keyword>
<organism evidence="14">
    <name type="scientific">hydrothermal vent metagenome</name>
    <dbReference type="NCBI Taxonomy" id="652676"/>
    <lineage>
        <taxon>unclassified sequences</taxon>
        <taxon>metagenomes</taxon>
        <taxon>ecological metagenomes</taxon>
    </lineage>
</organism>
<keyword evidence="4 11" id="KW-0812">Transmembrane</keyword>
<keyword evidence="9" id="KW-0961">Cell wall biogenesis/degradation</keyword>
<dbReference type="PANTHER" id="PTHR30627:SF2">
    <property type="entry name" value="PEPTIDOGLYCAN D,D-TRANSPEPTIDASE MRDA"/>
    <property type="match status" value="1"/>
</dbReference>
<reference evidence="14" key="1">
    <citation type="submission" date="2018-06" db="EMBL/GenBank/DDBJ databases">
        <authorList>
            <person name="Zhirakovskaya E."/>
        </authorList>
    </citation>
    <scope>NUCLEOTIDE SEQUENCE</scope>
</reference>
<dbReference type="EC" id="3.4.16.4" evidence="14"/>
<dbReference type="GO" id="GO:0005886">
    <property type="term" value="C:plasma membrane"/>
    <property type="evidence" value="ECO:0007669"/>
    <property type="project" value="UniProtKB-SubCell"/>
</dbReference>
<keyword evidence="8 11" id="KW-0472">Membrane</keyword>
<evidence type="ECO:0000256" key="4">
    <source>
        <dbReference type="ARBA" id="ARBA00022692"/>
    </source>
</evidence>
<dbReference type="EMBL" id="UOFL01000162">
    <property type="protein sequence ID" value="VAW78708.1"/>
    <property type="molecule type" value="Genomic_DNA"/>
</dbReference>
<dbReference type="GO" id="GO:0008658">
    <property type="term" value="F:penicillin binding"/>
    <property type="evidence" value="ECO:0007669"/>
    <property type="project" value="InterPro"/>
</dbReference>
<dbReference type="GO" id="GO:0071555">
    <property type="term" value="P:cell wall organization"/>
    <property type="evidence" value="ECO:0007669"/>
    <property type="project" value="UniProtKB-KW"/>
</dbReference>
<dbReference type="GO" id="GO:0071972">
    <property type="term" value="F:peptidoglycan L,D-transpeptidase activity"/>
    <property type="evidence" value="ECO:0007669"/>
    <property type="project" value="TreeGrafter"/>
</dbReference>
<comment type="subcellular location">
    <subcellularLocation>
        <location evidence="2">Cell membrane</location>
    </subcellularLocation>
    <subcellularLocation>
        <location evidence="1">Membrane</location>
        <topology evidence="1">Single-pass membrane protein</topology>
    </subcellularLocation>
</comment>
<feature type="domain" description="Penicillin-binding protein dimerisation" evidence="13">
    <location>
        <begin position="64"/>
        <end position="249"/>
    </location>
</feature>
<keyword evidence="5" id="KW-0133">Cell shape</keyword>
<keyword evidence="3" id="KW-1003">Cell membrane</keyword>
<dbReference type="GO" id="GO:0009252">
    <property type="term" value="P:peptidoglycan biosynthetic process"/>
    <property type="evidence" value="ECO:0007669"/>
    <property type="project" value="UniProtKB-KW"/>
</dbReference>
<accession>A0A3B0YCZ8</accession>
<evidence type="ECO:0000256" key="8">
    <source>
        <dbReference type="ARBA" id="ARBA00023136"/>
    </source>
</evidence>
<dbReference type="InterPro" id="IPR001460">
    <property type="entry name" value="PCN-bd_Tpept"/>
</dbReference>